<evidence type="ECO:0000313" key="4">
    <source>
        <dbReference type="Proteomes" id="UP001347796"/>
    </source>
</evidence>
<reference evidence="3 4" key="1">
    <citation type="submission" date="2024-01" db="EMBL/GenBank/DDBJ databases">
        <title>The genome of the rayed Mediterranean limpet Patella caerulea (Linnaeus, 1758).</title>
        <authorList>
            <person name="Anh-Thu Weber A."/>
            <person name="Halstead-Nussloch G."/>
        </authorList>
    </citation>
    <scope>NUCLEOTIDE SEQUENCE [LARGE SCALE GENOMIC DNA]</scope>
    <source>
        <strain evidence="3">AATW-2023a</strain>
        <tissue evidence="3">Whole specimen</tissue>
    </source>
</reference>
<organism evidence="3 4">
    <name type="scientific">Patella caerulea</name>
    <name type="common">Rayed Mediterranean limpet</name>
    <dbReference type="NCBI Taxonomy" id="87958"/>
    <lineage>
        <taxon>Eukaryota</taxon>
        <taxon>Metazoa</taxon>
        <taxon>Spiralia</taxon>
        <taxon>Lophotrochozoa</taxon>
        <taxon>Mollusca</taxon>
        <taxon>Gastropoda</taxon>
        <taxon>Patellogastropoda</taxon>
        <taxon>Patelloidea</taxon>
        <taxon>Patellidae</taxon>
        <taxon>Patella</taxon>
    </lineage>
</organism>
<evidence type="ECO:0000313" key="3">
    <source>
        <dbReference type="EMBL" id="KAK6172750.1"/>
    </source>
</evidence>
<evidence type="ECO:0000256" key="1">
    <source>
        <dbReference type="SAM" id="MobiDB-lite"/>
    </source>
</evidence>
<keyword evidence="2" id="KW-0732">Signal</keyword>
<comment type="caution">
    <text evidence="3">The sequence shown here is derived from an EMBL/GenBank/DDBJ whole genome shotgun (WGS) entry which is preliminary data.</text>
</comment>
<evidence type="ECO:0000256" key="2">
    <source>
        <dbReference type="SAM" id="SignalP"/>
    </source>
</evidence>
<sequence>MPVISVLVIAIATILNQEVQGQGFPFQMGARNGMGMFGASMWGSNPAQSTSYMTCIGSTATDDEMRITFSDANQNPWSNWGMAQQDELEMEAKISAGMSSPIQGHFQLVITENGHIEGFCDAQLLGNIINTNVNQPMGVALWFNVGQSRPSGVIGRAFSLSPGQTVSMIESVSNIDMDRLAGSGIAMCPSNQVIGTQCINPIPLCCTLTKDSKPAEALPNNMMQGTPMGGGFGSGQMGGMSQMGPMGPMGPMGGMPPMGAAGSMGPMGSAGPMSPMGGRPGMGSMNGMAGNNQGMQSVMGGHVGGPAGPMVAQQQQQQQMGSNTGNMIFPGVKK</sequence>
<name>A0AAN8J9S6_PATCE</name>
<accession>A0AAN8J9S6</accession>
<dbReference type="EMBL" id="JAZGQO010000011">
    <property type="protein sequence ID" value="KAK6172750.1"/>
    <property type="molecule type" value="Genomic_DNA"/>
</dbReference>
<feature type="region of interest" description="Disordered" evidence="1">
    <location>
        <begin position="313"/>
        <end position="334"/>
    </location>
</feature>
<gene>
    <name evidence="3" type="ORF">SNE40_016346</name>
</gene>
<dbReference type="Proteomes" id="UP001347796">
    <property type="component" value="Unassembled WGS sequence"/>
</dbReference>
<proteinExistence type="predicted"/>
<feature type="signal peptide" evidence="2">
    <location>
        <begin position="1"/>
        <end position="21"/>
    </location>
</feature>
<keyword evidence="4" id="KW-1185">Reference proteome</keyword>
<feature type="chain" id="PRO_5043002829" evidence="2">
    <location>
        <begin position="22"/>
        <end position="334"/>
    </location>
</feature>
<dbReference type="AlphaFoldDB" id="A0AAN8J9S6"/>
<protein>
    <submittedName>
        <fullName evidence="3">Uncharacterized protein</fullName>
    </submittedName>
</protein>